<name>A0A4R2GH73_9BACT</name>
<organism evidence="8 9">
    <name type="scientific">Natronoflexus pectinivorans</name>
    <dbReference type="NCBI Taxonomy" id="682526"/>
    <lineage>
        <taxon>Bacteria</taxon>
        <taxon>Pseudomonadati</taxon>
        <taxon>Bacteroidota</taxon>
        <taxon>Bacteroidia</taxon>
        <taxon>Marinilabiliales</taxon>
        <taxon>Marinilabiliaceae</taxon>
        <taxon>Natronoflexus</taxon>
    </lineage>
</organism>
<dbReference type="PANTHER" id="PTHR33507">
    <property type="entry name" value="INNER MEMBRANE PROTEIN YBBJ"/>
    <property type="match status" value="1"/>
</dbReference>
<evidence type="ECO:0000313" key="9">
    <source>
        <dbReference type="Proteomes" id="UP000295221"/>
    </source>
</evidence>
<dbReference type="PANTHER" id="PTHR33507:SF3">
    <property type="entry name" value="INNER MEMBRANE PROTEIN YBBJ"/>
    <property type="match status" value="1"/>
</dbReference>
<dbReference type="Pfam" id="PF01957">
    <property type="entry name" value="NfeD"/>
    <property type="match status" value="1"/>
</dbReference>
<gene>
    <name evidence="8" type="ORF">EV194_1087</name>
</gene>
<proteinExistence type="predicted"/>
<protein>
    <submittedName>
        <fullName evidence="8">NfeD-like partner-binding protein</fullName>
    </submittedName>
</protein>
<dbReference type="RefSeq" id="WP_132434107.1">
    <property type="nucleotide sequence ID" value="NZ_SLWK01000008.1"/>
</dbReference>
<dbReference type="InterPro" id="IPR002810">
    <property type="entry name" value="NfeD-like_C"/>
</dbReference>
<dbReference type="InterPro" id="IPR056739">
    <property type="entry name" value="NfeD_membrane"/>
</dbReference>
<comment type="caution">
    <text evidence="8">The sequence shown here is derived from an EMBL/GenBank/DDBJ whole genome shotgun (WGS) entry which is preliminary data.</text>
</comment>
<feature type="transmembrane region" description="Helical" evidence="5">
    <location>
        <begin position="51"/>
        <end position="71"/>
    </location>
</feature>
<dbReference type="OrthoDB" id="1120520at2"/>
<accession>A0A4R2GH73</accession>
<evidence type="ECO:0000256" key="3">
    <source>
        <dbReference type="ARBA" id="ARBA00022989"/>
    </source>
</evidence>
<evidence type="ECO:0000313" key="8">
    <source>
        <dbReference type="EMBL" id="TCO07402.1"/>
    </source>
</evidence>
<evidence type="ECO:0000259" key="7">
    <source>
        <dbReference type="Pfam" id="PF24961"/>
    </source>
</evidence>
<dbReference type="Pfam" id="PF24961">
    <property type="entry name" value="NfeD_membrane"/>
    <property type="match status" value="1"/>
</dbReference>
<comment type="subcellular location">
    <subcellularLocation>
        <location evidence="1">Membrane</location>
        <topology evidence="1">Multi-pass membrane protein</topology>
    </subcellularLocation>
</comment>
<reference evidence="8 9" key="1">
    <citation type="submission" date="2019-03" db="EMBL/GenBank/DDBJ databases">
        <title>Genomic Encyclopedia of Type Strains, Phase IV (KMG-IV): sequencing the most valuable type-strain genomes for metagenomic binning, comparative biology and taxonomic classification.</title>
        <authorList>
            <person name="Goeker M."/>
        </authorList>
    </citation>
    <scope>NUCLEOTIDE SEQUENCE [LARGE SCALE GENOMIC DNA]</scope>
    <source>
        <strain evidence="8 9">DSM 24179</strain>
    </source>
</reference>
<feature type="domain" description="NfeD integral membrane" evidence="7">
    <location>
        <begin position="4"/>
        <end position="70"/>
    </location>
</feature>
<dbReference type="GO" id="GO:0005886">
    <property type="term" value="C:plasma membrane"/>
    <property type="evidence" value="ECO:0007669"/>
    <property type="project" value="TreeGrafter"/>
</dbReference>
<evidence type="ECO:0000256" key="1">
    <source>
        <dbReference type="ARBA" id="ARBA00004141"/>
    </source>
</evidence>
<dbReference type="InterPro" id="IPR012340">
    <property type="entry name" value="NA-bd_OB-fold"/>
</dbReference>
<dbReference type="Gene3D" id="2.40.50.140">
    <property type="entry name" value="Nucleic acid-binding proteins"/>
    <property type="match status" value="1"/>
</dbReference>
<dbReference type="EMBL" id="SLWK01000008">
    <property type="protein sequence ID" value="TCO07402.1"/>
    <property type="molecule type" value="Genomic_DNA"/>
</dbReference>
<keyword evidence="3 5" id="KW-1133">Transmembrane helix</keyword>
<keyword evidence="4 5" id="KW-0472">Membrane</keyword>
<keyword evidence="9" id="KW-1185">Reference proteome</keyword>
<dbReference type="InterPro" id="IPR052165">
    <property type="entry name" value="Membrane_assoc_protease"/>
</dbReference>
<evidence type="ECO:0000256" key="2">
    <source>
        <dbReference type="ARBA" id="ARBA00022692"/>
    </source>
</evidence>
<evidence type="ECO:0000256" key="4">
    <source>
        <dbReference type="ARBA" id="ARBA00023136"/>
    </source>
</evidence>
<dbReference type="AlphaFoldDB" id="A0A4R2GH73"/>
<sequence>MTIIILLILTGLLLLVLEFFVFPGMTISGIGGVFMMAAGIYMAYNGYGSEVGNWTLFITIFSSLLVLGLALRGKTWNKLMLNTQITGNVQTVTDETIHEGDKGFTVTRLNPIGKARINDEDVEARCPGQFVDPGTEIEVLKVYKTYVIVKPVN</sequence>
<evidence type="ECO:0000256" key="5">
    <source>
        <dbReference type="SAM" id="Phobius"/>
    </source>
</evidence>
<keyword evidence="2 5" id="KW-0812">Transmembrane</keyword>
<feature type="domain" description="NfeD-like C-terminal" evidence="6">
    <location>
        <begin position="100"/>
        <end position="151"/>
    </location>
</feature>
<evidence type="ECO:0000259" key="6">
    <source>
        <dbReference type="Pfam" id="PF01957"/>
    </source>
</evidence>
<dbReference type="Proteomes" id="UP000295221">
    <property type="component" value="Unassembled WGS sequence"/>
</dbReference>